<dbReference type="GO" id="GO:0030141">
    <property type="term" value="C:secretory granule"/>
    <property type="evidence" value="ECO:0007669"/>
    <property type="project" value="TreeGrafter"/>
</dbReference>
<sequence>MSKIILIMSALICMSSACLITNCPRGGKRGENPLLSLHSLAAECPSCGPGHQGQCFGPNICCGTTIGCFIGTPETYKCRTESLYSRPCIAGFAMCRDNTGRCAANGICCSQENCHADSSCRVGDEFSDRKIVQEYSRLSPENE</sequence>
<dbReference type="PANTHER" id="PTHR11681:SF5">
    <property type="entry name" value="ISOTOCIN"/>
    <property type="match status" value="1"/>
</dbReference>
<accession>A0A9R1U0E3</accession>
<comment type="similarity">
    <text evidence="1">Belongs to the vasopressin/oxytocin family.</text>
</comment>
<feature type="disulfide bond" evidence="4">
    <location>
        <begin position="102"/>
        <end position="120"/>
    </location>
</feature>
<dbReference type="PROSITE" id="PS51257">
    <property type="entry name" value="PROKAR_LIPOPROTEIN"/>
    <property type="match status" value="1"/>
</dbReference>
<keyword evidence="2 5" id="KW-0732">Signal</keyword>
<reference evidence="7" key="1">
    <citation type="submission" date="2025-08" db="UniProtKB">
        <authorList>
            <consortium name="RefSeq"/>
        </authorList>
    </citation>
    <scope>IDENTIFICATION</scope>
    <source>
        <strain evidence="7">USDA-PBARC FA_bdor</strain>
        <tissue evidence="7">Whole organism</tissue>
    </source>
</reference>
<feature type="disulfide bond" evidence="4">
    <location>
        <begin position="62"/>
        <end position="68"/>
    </location>
</feature>
<evidence type="ECO:0000313" key="7">
    <source>
        <dbReference type="RefSeq" id="XP_011303419.1"/>
    </source>
</evidence>
<dbReference type="AlphaFoldDB" id="A0A9R1U0E3"/>
<keyword evidence="3 4" id="KW-1015">Disulfide bond</keyword>
<evidence type="ECO:0000256" key="2">
    <source>
        <dbReference type="ARBA" id="ARBA00022729"/>
    </source>
</evidence>
<feature type="disulfide bond" evidence="4">
    <location>
        <begin position="109"/>
        <end position="114"/>
    </location>
</feature>
<evidence type="ECO:0000256" key="4">
    <source>
        <dbReference type="PIRSR" id="PIRSR001815-50"/>
    </source>
</evidence>
<dbReference type="GO" id="GO:0005615">
    <property type="term" value="C:extracellular space"/>
    <property type="evidence" value="ECO:0007669"/>
    <property type="project" value="TreeGrafter"/>
</dbReference>
<feature type="disulfide bond" evidence="4">
    <location>
        <begin position="47"/>
        <end position="61"/>
    </location>
</feature>
<feature type="chain" id="PRO_5040229544" evidence="5">
    <location>
        <begin position="18"/>
        <end position="143"/>
    </location>
</feature>
<dbReference type="InterPro" id="IPR022423">
    <property type="entry name" value="Neurohypophysial_hormone_CS"/>
</dbReference>
<organism evidence="6 7">
    <name type="scientific">Fopius arisanus</name>
    <dbReference type="NCBI Taxonomy" id="64838"/>
    <lineage>
        <taxon>Eukaryota</taxon>
        <taxon>Metazoa</taxon>
        <taxon>Ecdysozoa</taxon>
        <taxon>Arthropoda</taxon>
        <taxon>Hexapoda</taxon>
        <taxon>Insecta</taxon>
        <taxon>Pterygota</taxon>
        <taxon>Neoptera</taxon>
        <taxon>Endopterygota</taxon>
        <taxon>Hymenoptera</taxon>
        <taxon>Apocrita</taxon>
        <taxon>Ichneumonoidea</taxon>
        <taxon>Braconidae</taxon>
        <taxon>Opiinae</taxon>
        <taxon>Fopius</taxon>
    </lineage>
</organism>
<dbReference type="Proteomes" id="UP000694866">
    <property type="component" value="Unplaced"/>
</dbReference>
<gene>
    <name evidence="7" type="primary">LOC105266734</name>
</gene>
<feature type="disulfide bond" evidence="4">
    <location>
        <begin position="95"/>
        <end position="108"/>
    </location>
</feature>
<dbReference type="KEGG" id="fas:105266734"/>
<dbReference type="OrthoDB" id="10056056at2759"/>
<dbReference type="GeneID" id="105266734"/>
<dbReference type="PANTHER" id="PTHR11681">
    <property type="entry name" value="NEUROPHYSIN"/>
    <property type="match status" value="1"/>
</dbReference>
<dbReference type="InterPro" id="IPR036387">
    <property type="entry name" value="Neurhyp_horm_dom_sf"/>
</dbReference>
<dbReference type="FunFam" id="2.60.9.10:FF:000001">
    <property type="entry name" value="oxytocin-neurophysin 1"/>
    <property type="match status" value="1"/>
</dbReference>
<evidence type="ECO:0000256" key="1">
    <source>
        <dbReference type="ARBA" id="ARBA00007369"/>
    </source>
</evidence>
<feature type="disulfide bond" evidence="4">
    <location>
        <begin position="55"/>
        <end position="78"/>
    </location>
</feature>
<feature type="signal peptide" evidence="5">
    <location>
        <begin position="1"/>
        <end position="17"/>
    </location>
</feature>
<dbReference type="GO" id="GO:0005185">
    <property type="term" value="F:neurohypophyseal hormone activity"/>
    <property type="evidence" value="ECO:0007669"/>
    <property type="project" value="InterPro"/>
</dbReference>
<dbReference type="SMART" id="SM00003">
    <property type="entry name" value="NH"/>
    <property type="match status" value="1"/>
</dbReference>
<dbReference type="RefSeq" id="XP_011303419.1">
    <property type="nucleotide sequence ID" value="XM_011305117.1"/>
</dbReference>
<feature type="disulfide bond" evidence="4">
    <location>
        <begin position="44"/>
        <end position="88"/>
    </location>
</feature>
<evidence type="ECO:0000313" key="6">
    <source>
        <dbReference type="Proteomes" id="UP000694866"/>
    </source>
</evidence>
<evidence type="ECO:0000256" key="5">
    <source>
        <dbReference type="SAM" id="SignalP"/>
    </source>
</evidence>
<protein>
    <submittedName>
        <fullName evidence="7">Neurophysin 1-like</fullName>
    </submittedName>
</protein>
<dbReference type="PRINTS" id="PR00831">
    <property type="entry name" value="NEUROPHYSIN"/>
</dbReference>
<feature type="disulfide bond" evidence="4">
    <location>
        <begin position="18"/>
        <end position="23"/>
    </location>
</feature>
<dbReference type="InterPro" id="IPR000981">
    <property type="entry name" value="Neurhyp_horm"/>
</dbReference>
<dbReference type="PIRSF" id="PIRSF001815">
    <property type="entry name" value="Nonapeptide_hormone_precursor"/>
    <property type="match status" value="1"/>
</dbReference>
<dbReference type="PROSITE" id="PS00264">
    <property type="entry name" value="NEUROHYPOPHYS_HORM"/>
    <property type="match status" value="1"/>
</dbReference>
<dbReference type="Pfam" id="PF00184">
    <property type="entry name" value="Hormone_5"/>
    <property type="match status" value="1"/>
</dbReference>
<evidence type="ECO:0000256" key="3">
    <source>
        <dbReference type="ARBA" id="ARBA00023157"/>
    </source>
</evidence>
<dbReference type="Gene3D" id="2.60.9.10">
    <property type="entry name" value="Neurohypophysial hormone domain"/>
    <property type="match status" value="1"/>
</dbReference>
<dbReference type="Pfam" id="PF00220">
    <property type="entry name" value="Hormone_4"/>
    <property type="match status" value="1"/>
</dbReference>
<keyword evidence="6" id="KW-1185">Reference proteome</keyword>
<dbReference type="SUPFAM" id="SSF49606">
    <property type="entry name" value="Neurophysin II"/>
    <property type="match status" value="1"/>
</dbReference>
<name>A0A9R1U0E3_9HYME</name>
<proteinExistence type="inferred from homology"/>